<keyword evidence="3" id="KW-1185">Reference proteome</keyword>
<name>A0A0D2HQ14_CLAB1</name>
<dbReference type="VEuPathDB" id="FungiDB:Z519_04088"/>
<dbReference type="EMBL" id="KN846984">
    <property type="protein sequence ID" value="KIW95503.1"/>
    <property type="molecule type" value="Genomic_DNA"/>
</dbReference>
<comment type="similarity">
    <text evidence="1">Belongs to the asaB hydroxylase/desaturase family.</text>
</comment>
<dbReference type="AlphaFoldDB" id="A0A0D2HQ14"/>
<accession>A0A0D2HQ14</accession>
<dbReference type="HOGENOM" id="CLU_042688_4_1_1"/>
<dbReference type="PANTHER" id="PTHR34598:SF3">
    <property type="entry name" value="OXIDOREDUCTASE AN1597"/>
    <property type="match status" value="1"/>
</dbReference>
<dbReference type="RefSeq" id="XP_016622172.1">
    <property type="nucleotide sequence ID" value="XM_016761834.1"/>
</dbReference>
<proteinExistence type="inferred from homology"/>
<dbReference type="Proteomes" id="UP000053789">
    <property type="component" value="Unassembled WGS sequence"/>
</dbReference>
<evidence type="ECO:0008006" key="4">
    <source>
        <dbReference type="Google" id="ProtNLM"/>
    </source>
</evidence>
<evidence type="ECO:0000313" key="2">
    <source>
        <dbReference type="EMBL" id="KIW95503.1"/>
    </source>
</evidence>
<dbReference type="OrthoDB" id="412788at2759"/>
<evidence type="ECO:0000256" key="1">
    <source>
        <dbReference type="ARBA" id="ARBA00023604"/>
    </source>
</evidence>
<dbReference type="GeneID" id="27697016"/>
<gene>
    <name evidence="2" type="ORF">Z519_04088</name>
</gene>
<organism evidence="2 3">
    <name type="scientific">Cladophialophora bantiana (strain ATCC 10958 / CBS 173.52 / CDC B-1940 / NIH 8579)</name>
    <name type="common">Xylohypha bantiana</name>
    <dbReference type="NCBI Taxonomy" id="1442370"/>
    <lineage>
        <taxon>Eukaryota</taxon>
        <taxon>Fungi</taxon>
        <taxon>Dikarya</taxon>
        <taxon>Ascomycota</taxon>
        <taxon>Pezizomycotina</taxon>
        <taxon>Eurotiomycetes</taxon>
        <taxon>Chaetothyriomycetidae</taxon>
        <taxon>Chaetothyriales</taxon>
        <taxon>Herpotrichiellaceae</taxon>
        <taxon>Cladophialophora</taxon>
    </lineage>
</organism>
<dbReference type="PANTHER" id="PTHR34598">
    <property type="entry name" value="BLL6449 PROTEIN"/>
    <property type="match status" value="1"/>
</dbReference>
<evidence type="ECO:0000313" key="3">
    <source>
        <dbReference type="Proteomes" id="UP000053789"/>
    </source>
</evidence>
<sequence length="383" mass="43335">MSATTSTTTTTTSQVPVSYPVGLKDKDTLTASFNYWGSTSVPQESEILHIFNGSSTELQRVQCPVTDIRALGLSSFNLSTHGFQVLRHSSGLLPAQSDSVPDFHNTDLINATYWPELVSLLKAQLGVRSAAAVNTTARDIKETDRDGFDPKNPRFIKQSMQPFFIVHGDYTPAGARAQLRAIVPTYFEDNNNMEGTTESERAEFFRLRDEIIGGEDEAMRQEGISDHWQWSGKNYSGPRWAMLSVWRPLEPVRRDPLGVMDPRTLLQPNTAKPPYIALQRVYKGRPGFAQEFRSENILAVAPDQQQHGNKMHTHQWYYISQQTPDEVYALKLFDSETHRRGGGRSESESEEVVQFVAHSAFTLPQQENERLQRSVEVRMLVVW</sequence>
<reference evidence="2" key="1">
    <citation type="submission" date="2015-01" db="EMBL/GenBank/DDBJ databases">
        <title>The Genome Sequence of Cladophialophora bantiana CBS 173.52.</title>
        <authorList>
            <consortium name="The Broad Institute Genomics Platform"/>
            <person name="Cuomo C."/>
            <person name="de Hoog S."/>
            <person name="Gorbushina A."/>
            <person name="Stielow B."/>
            <person name="Teixiera M."/>
            <person name="Abouelleil A."/>
            <person name="Chapman S.B."/>
            <person name="Priest M."/>
            <person name="Young S.K."/>
            <person name="Wortman J."/>
            <person name="Nusbaum C."/>
            <person name="Birren B."/>
        </authorList>
    </citation>
    <scope>NUCLEOTIDE SEQUENCE [LARGE SCALE GENOMIC DNA]</scope>
    <source>
        <strain evidence="2">CBS 173.52</strain>
    </source>
</reference>
<protein>
    <recommendedName>
        <fullName evidence="4">GA4 desaturase</fullName>
    </recommendedName>
</protein>
<dbReference type="InterPro" id="IPR044053">
    <property type="entry name" value="AsaB-like"/>
</dbReference>
<dbReference type="GO" id="GO:0016491">
    <property type="term" value="F:oxidoreductase activity"/>
    <property type="evidence" value="ECO:0007669"/>
    <property type="project" value="InterPro"/>
</dbReference>